<evidence type="ECO:0000256" key="1">
    <source>
        <dbReference type="SAM" id="Phobius"/>
    </source>
</evidence>
<keyword evidence="1" id="KW-1133">Transmembrane helix</keyword>
<evidence type="ECO:0000313" key="3">
    <source>
        <dbReference type="Proteomes" id="UP000253816"/>
    </source>
</evidence>
<comment type="caution">
    <text evidence="2">The sequence shown here is derived from an EMBL/GenBank/DDBJ whole genome shotgun (WGS) entry which is preliminary data.</text>
</comment>
<dbReference type="EMBL" id="QQBG01000009">
    <property type="protein sequence ID" value="RDB31688.1"/>
    <property type="molecule type" value="Genomic_DNA"/>
</dbReference>
<protein>
    <submittedName>
        <fullName evidence="2">Uncharacterized protein</fullName>
    </submittedName>
</protein>
<dbReference type="AlphaFoldDB" id="A0A369KCQ3"/>
<keyword evidence="1" id="KW-0472">Membrane</keyword>
<evidence type="ECO:0000313" key="2">
    <source>
        <dbReference type="EMBL" id="RDB31688.1"/>
    </source>
</evidence>
<proteinExistence type="predicted"/>
<feature type="transmembrane region" description="Helical" evidence="1">
    <location>
        <begin position="159"/>
        <end position="179"/>
    </location>
</feature>
<feature type="transmembrane region" description="Helical" evidence="1">
    <location>
        <begin position="120"/>
        <end position="138"/>
    </location>
</feature>
<keyword evidence="1" id="KW-0812">Transmembrane</keyword>
<keyword evidence="3" id="KW-1185">Reference proteome</keyword>
<name>A0A369KCQ3_9BACT</name>
<dbReference type="Proteomes" id="UP000253816">
    <property type="component" value="Unassembled WGS sequence"/>
</dbReference>
<gene>
    <name evidence="2" type="ORF">HAT2_00197</name>
</gene>
<accession>A0A369KCQ3</accession>
<feature type="transmembrane region" description="Helical" evidence="1">
    <location>
        <begin position="50"/>
        <end position="70"/>
    </location>
</feature>
<organism evidence="2 3">
    <name type="scientific">Candidatus Similichlamydia laticola</name>
    <dbReference type="NCBI Taxonomy" id="2170265"/>
    <lineage>
        <taxon>Bacteria</taxon>
        <taxon>Pseudomonadati</taxon>
        <taxon>Chlamydiota</taxon>
        <taxon>Chlamydiia</taxon>
        <taxon>Parachlamydiales</taxon>
        <taxon>Candidatus Parilichlamydiaceae</taxon>
        <taxon>Candidatus Similichlamydia</taxon>
    </lineage>
</organism>
<feature type="transmembrane region" description="Helical" evidence="1">
    <location>
        <begin position="91"/>
        <end position="114"/>
    </location>
</feature>
<sequence length="182" mass="20551">MLSKCVTWIKYNMQQPQFQHRICSIGLISSHALTSLLYLAGLVISPGTLLKVMALASAIISMSSAAFLIMRDFCAFPIQNKLNVFWFSGGYFLSCCVRLVAILTVLISLFSFPFSLLQRSILFFWATCSLLTLLESLPKLASKQTWSTWMRQEDLHKKIIFLASFVVTGINFLCFPLFLSLV</sequence>
<feature type="transmembrane region" description="Helical" evidence="1">
    <location>
        <begin position="21"/>
        <end position="44"/>
    </location>
</feature>
<reference evidence="2 3" key="1">
    <citation type="submission" date="2018-07" db="EMBL/GenBank/DDBJ databases">
        <title>Comparative genomics of the Candidatus Parilichlamydiaceae reveals evidence of convergent evolution and genome reduction in the phylum Chlamydiae.</title>
        <authorList>
            <person name="Taylor-Brown A."/>
            <person name="Polkinghorne A."/>
        </authorList>
    </citation>
    <scope>NUCLEOTIDE SEQUENCE [LARGE SCALE GENOMIC DNA]</scope>
    <source>
        <strain evidence="2 3">Hat2</strain>
    </source>
</reference>
<dbReference type="RefSeq" id="WP_147267459.1">
    <property type="nucleotide sequence ID" value="NZ_QQBG01000009.1"/>
</dbReference>